<evidence type="ECO:0000256" key="1">
    <source>
        <dbReference type="SAM" id="MobiDB-lite"/>
    </source>
</evidence>
<dbReference type="Pfam" id="PF13352">
    <property type="entry name" value="DUF4100"/>
    <property type="match status" value="1"/>
</dbReference>
<keyword evidence="4" id="KW-1185">Reference proteome</keyword>
<comment type="caution">
    <text evidence="3">The sequence shown here is derived from an EMBL/GenBank/DDBJ whole genome shotgun (WGS) entry which is preliminary data.</text>
</comment>
<gene>
    <name evidence="3" type="ORF">D9758_010654</name>
</gene>
<reference evidence="3 4" key="1">
    <citation type="journal article" date="2020" name="ISME J.">
        <title>Uncovering the hidden diversity of litter-decomposition mechanisms in mushroom-forming fungi.</title>
        <authorList>
            <person name="Floudas D."/>
            <person name="Bentzer J."/>
            <person name="Ahren D."/>
            <person name="Johansson T."/>
            <person name="Persson P."/>
            <person name="Tunlid A."/>
        </authorList>
    </citation>
    <scope>NUCLEOTIDE SEQUENCE [LARGE SCALE GENOMIC DNA]</scope>
    <source>
        <strain evidence="3 4">CBS 291.85</strain>
    </source>
</reference>
<feature type="compositionally biased region" description="Polar residues" evidence="1">
    <location>
        <begin position="460"/>
        <end position="474"/>
    </location>
</feature>
<accession>A0A8H5GGE6</accession>
<evidence type="ECO:0000313" key="3">
    <source>
        <dbReference type="EMBL" id="KAF5364452.1"/>
    </source>
</evidence>
<feature type="region of interest" description="Disordered" evidence="1">
    <location>
        <begin position="428"/>
        <end position="531"/>
    </location>
</feature>
<dbReference type="OrthoDB" id="2996139at2759"/>
<evidence type="ECO:0000313" key="4">
    <source>
        <dbReference type="Proteomes" id="UP000559256"/>
    </source>
</evidence>
<feature type="compositionally biased region" description="Polar residues" evidence="1">
    <location>
        <begin position="15"/>
        <end position="31"/>
    </location>
</feature>
<name>A0A8H5GGE6_9AGAR</name>
<dbReference type="Proteomes" id="UP000559256">
    <property type="component" value="Unassembled WGS sequence"/>
</dbReference>
<dbReference type="InterPro" id="IPR001969">
    <property type="entry name" value="Aspartic_peptidase_AS"/>
</dbReference>
<feature type="compositionally biased region" description="Basic and acidic residues" evidence="1">
    <location>
        <begin position="522"/>
        <end position="531"/>
    </location>
</feature>
<feature type="domain" description="DUF4100" evidence="2">
    <location>
        <begin position="345"/>
        <end position="604"/>
    </location>
</feature>
<feature type="region of interest" description="Disordered" evidence="1">
    <location>
        <begin position="1"/>
        <end position="40"/>
    </location>
</feature>
<proteinExistence type="predicted"/>
<dbReference type="GO" id="GO:0004190">
    <property type="term" value="F:aspartic-type endopeptidase activity"/>
    <property type="evidence" value="ECO:0007669"/>
    <property type="project" value="InterPro"/>
</dbReference>
<dbReference type="AlphaFoldDB" id="A0A8H5GGE6"/>
<sequence>MGTQNENFDLGADNTPAQASSTIRPSTTASSLPPRMLQTGHRTTIVDSSSGTSVDPISMMSSIPSFVLVPMPLSGSPDAPSFDGTEVSNFVDYLEQLARNAGIVNLDELIPYVLRYSSLEVGDAVRYEDAFVKGNDEYGWDNAKQTLLSIYAEYDTKPKITHQDLLDFCRHQNENGAIESSKDIDRYRIAYQKFANGLVVDGVISKNQRNYYFIAGLPSKVKDWFIQALPKTQRSPETAPSVLDSVKLLKTRFRSNNLYSTPWALSSQAYKNQVRLDLNSNRVDPTVTTLSTSTPSTNTSAKQFKEMTLNLSSLVDKINGQTIQHCPETAALICDHLIIQDAATNRYLLPNGESLLRNPFGFNGGVAQYLRSITNVTQTSQTTMGNNNARDIPPHMDGVRTSHSMGLVYEQEDVLRSLGPTAYRSFQVSHQEDHHNSYPTLRSQKTNNRFDFTKRPDDIQPTSTQRPQETITKRPNQQPQNAPAPNPQPQPTQLANRQPPQSPPKRDINIPPPTNPVNCQEGQRDLKNKDRDICMREAPSSTLPKGPTYHFTSTLSEQAELQKVYEYIMKHKISLPIGQILGSSPQLQKIFTENTHTKREYTTKEAEYSVNDSSSSFPSAPSSLHVGNPEELGDFLFRYANAVVIDKEKFYGMSTGKMEVTVGGRTFTAMIDSGSELNLMS</sequence>
<dbReference type="EMBL" id="JAACJM010000033">
    <property type="protein sequence ID" value="KAF5364452.1"/>
    <property type="molecule type" value="Genomic_DNA"/>
</dbReference>
<protein>
    <recommendedName>
        <fullName evidence="2">DUF4100 domain-containing protein</fullName>
    </recommendedName>
</protein>
<dbReference type="InterPro" id="IPR025165">
    <property type="entry name" value="DUF4100"/>
</dbReference>
<organism evidence="3 4">
    <name type="scientific">Tetrapyrgos nigripes</name>
    <dbReference type="NCBI Taxonomy" id="182062"/>
    <lineage>
        <taxon>Eukaryota</taxon>
        <taxon>Fungi</taxon>
        <taxon>Dikarya</taxon>
        <taxon>Basidiomycota</taxon>
        <taxon>Agaricomycotina</taxon>
        <taxon>Agaricomycetes</taxon>
        <taxon>Agaricomycetidae</taxon>
        <taxon>Agaricales</taxon>
        <taxon>Marasmiineae</taxon>
        <taxon>Marasmiaceae</taxon>
        <taxon>Tetrapyrgos</taxon>
    </lineage>
</organism>
<dbReference type="PROSITE" id="PS00141">
    <property type="entry name" value="ASP_PROTEASE"/>
    <property type="match status" value="1"/>
</dbReference>
<dbReference type="GO" id="GO:0006508">
    <property type="term" value="P:proteolysis"/>
    <property type="evidence" value="ECO:0007669"/>
    <property type="project" value="InterPro"/>
</dbReference>
<feature type="compositionally biased region" description="Polar residues" evidence="1">
    <location>
        <begin position="437"/>
        <end position="450"/>
    </location>
</feature>
<evidence type="ECO:0000259" key="2">
    <source>
        <dbReference type="Pfam" id="PF13352"/>
    </source>
</evidence>